<reference evidence="1 2" key="1">
    <citation type="journal article" date="2016" name="Microb. Cell Fact.">
        <title>Dissection of exopolysaccharide biosynthesis in Kozakia baliensis.</title>
        <authorList>
            <person name="Brandt J.U."/>
            <person name="Jakob F."/>
            <person name="Behr J."/>
            <person name="Geissler A.J."/>
            <person name="Vogel R.F."/>
        </authorList>
    </citation>
    <scope>NUCLEOTIDE SEQUENCE [LARGE SCALE GENOMIC DNA]</scope>
    <source>
        <strain evidence="1 2">DSM 14400</strain>
    </source>
</reference>
<proteinExistence type="predicted"/>
<keyword evidence="2" id="KW-1185">Reference proteome</keyword>
<evidence type="ECO:0000313" key="1">
    <source>
        <dbReference type="EMBL" id="AOX16877.1"/>
    </source>
</evidence>
<dbReference type="KEGG" id="kba:A0U89_06730"/>
<dbReference type="eggNOG" id="ENOG502ZK4K">
    <property type="taxonomic scope" value="Bacteria"/>
</dbReference>
<dbReference type="STRING" id="153496.A0U89_06730"/>
<protein>
    <submittedName>
        <fullName evidence="1">Uncharacterized protein</fullName>
    </submittedName>
</protein>
<dbReference type="AlphaFoldDB" id="A0A1D8UTS7"/>
<evidence type="ECO:0000313" key="2">
    <source>
        <dbReference type="Proteomes" id="UP000179145"/>
    </source>
</evidence>
<sequence length="123" mass="12851">MIRRLSLIAVLACSTFTIAHAQRLSSMQAGRFGQICSRPAGKAVCDAYIAGVADAGALSRLNSKGEGDADAVAGFCIPDSETTDAMRNHVVSWLRAHKDVLNQPVGKSVFAALHDSYACGGGK</sequence>
<organism evidence="1 2">
    <name type="scientific">Kozakia baliensis</name>
    <dbReference type="NCBI Taxonomy" id="153496"/>
    <lineage>
        <taxon>Bacteria</taxon>
        <taxon>Pseudomonadati</taxon>
        <taxon>Pseudomonadota</taxon>
        <taxon>Alphaproteobacteria</taxon>
        <taxon>Acetobacterales</taxon>
        <taxon>Acetobacteraceae</taxon>
        <taxon>Kozakia</taxon>
    </lineage>
</organism>
<accession>A0A1D8UTS7</accession>
<gene>
    <name evidence="1" type="ORF">A0U89_06730</name>
</gene>
<name>A0A1D8UTS7_9PROT</name>
<dbReference type="Proteomes" id="UP000179145">
    <property type="component" value="Chromosome"/>
</dbReference>
<dbReference type="OrthoDB" id="7281972at2"/>
<dbReference type="InterPro" id="IPR041238">
    <property type="entry name" value="Rap1a"/>
</dbReference>
<dbReference type="RefSeq" id="WP_070402586.1">
    <property type="nucleotide sequence ID" value="NZ_BJVW01000009.1"/>
</dbReference>
<dbReference type="Gene3D" id="1.10.890.40">
    <property type="match status" value="1"/>
</dbReference>
<dbReference type="Pfam" id="PF18602">
    <property type="entry name" value="Rap1a"/>
    <property type="match status" value="1"/>
</dbReference>
<dbReference type="EMBL" id="CP014674">
    <property type="protein sequence ID" value="AOX16877.1"/>
    <property type="molecule type" value="Genomic_DNA"/>
</dbReference>